<comment type="caution">
    <text evidence="2">The sequence shown here is derived from an EMBL/GenBank/DDBJ whole genome shotgun (WGS) entry which is preliminary data.</text>
</comment>
<dbReference type="Pfam" id="PF03004">
    <property type="entry name" value="Transposase_24"/>
    <property type="match status" value="1"/>
</dbReference>
<reference evidence="2 3" key="1">
    <citation type="journal article" date="2019" name="Plant Biotechnol. J.">
        <title>The red bayberry genome and genetic basis of sex determination.</title>
        <authorList>
            <person name="Jia H.M."/>
            <person name="Jia H.J."/>
            <person name="Cai Q.L."/>
            <person name="Wang Y."/>
            <person name="Zhao H.B."/>
            <person name="Yang W.F."/>
            <person name="Wang G.Y."/>
            <person name="Li Y.H."/>
            <person name="Zhan D.L."/>
            <person name="Shen Y.T."/>
            <person name="Niu Q.F."/>
            <person name="Chang L."/>
            <person name="Qiu J."/>
            <person name="Zhao L."/>
            <person name="Xie H.B."/>
            <person name="Fu W.Y."/>
            <person name="Jin J."/>
            <person name="Li X.W."/>
            <person name="Jiao Y."/>
            <person name="Zhou C.C."/>
            <person name="Tu T."/>
            <person name="Chai C.Y."/>
            <person name="Gao J.L."/>
            <person name="Fan L.J."/>
            <person name="van de Weg E."/>
            <person name="Wang J.Y."/>
            <person name="Gao Z.S."/>
        </authorList>
    </citation>
    <scope>NUCLEOTIDE SEQUENCE [LARGE SCALE GENOMIC DNA]</scope>
    <source>
        <tissue evidence="2">Leaves</tissue>
    </source>
</reference>
<dbReference type="AlphaFoldDB" id="A0A6A1VEX1"/>
<dbReference type="Proteomes" id="UP000516437">
    <property type="component" value="Chromosome 6"/>
</dbReference>
<keyword evidence="3" id="KW-1185">Reference proteome</keyword>
<organism evidence="2 3">
    <name type="scientific">Morella rubra</name>
    <name type="common">Chinese bayberry</name>
    <dbReference type="NCBI Taxonomy" id="262757"/>
    <lineage>
        <taxon>Eukaryota</taxon>
        <taxon>Viridiplantae</taxon>
        <taxon>Streptophyta</taxon>
        <taxon>Embryophyta</taxon>
        <taxon>Tracheophyta</taxon>
        <taxon>Spermatophyta</taxon>
        <taxon>Magnoliopsida</taxon>
        <taxon>eudicotyledons</taxon>
        <taxon>Gunneridae</taxon>
        <taxon>Pentapetalae</taxon>
        <taxon>rosids</taxon>
        <taxon>fabids</taxon>
        <taxon>Fagales</taxon>
        <taxon>Myricaceae</taxon>
        <taxon>Morella</taxon>
    </lineage>
</organism>
<dbReference type="OrthoDB" id="1901212at2759"/>
<protein>
    <submittedName>
        <fullName evidence="2">Uncharacterized protein</fullName>
    </submittedName>
</protein>
<evidence type="ECO:0000313" key="3">
    <source>
        <dbReference type="Proteomes" id="UP000516437"/>
    </source>
</evidence>
<name>A0A6A1VEX1_9ROSI</name>
<evidence type="ECO:0000313" key="2">
    <source>
        <dbReference type="EMBL" id="KAB1209640.1"/>
    </source>
</evidence>
<evidence type="ECO:0000256" key="1">
    <source>
        <dbReference type="SAM" id="MobiDB-lite"/>
    </source>
</evidence>
<accession>A0A6A1VEX1</accession>
<sequence length="339" mass="38130">MAKRIRSFYTEWIFHGEKEILGGSEVHDYDDVDVGSKRRFLKQKENFREERPRQANRSTFAASFSPVTECLMQPVVNWMASNAKRGRQGGSVCTRSGKKGRGSTPLPLLSSQPPLQETQLGSEDDSTQPPDAWLEQGGYHSVDDHQENDQCEATSGPATRCHCKTKGTEFAKLRKLGRVHVSVPTGARGPSSNNALLLAARVSYIVLTFANMKYKCWTLVPTEDKDELYTWVLKYLTKESALANPPPEMRVETWKIMCEQWAEEGYKKVCQMNTLNRKKQKVPHTSGSKSLQNLLAEKGEGNENLIAFYKRSHSTKLDGKFINRVVEETYAAALSSFAA</sequence>
<feature type="region of interest" description="Disordered" evidence="1">
    <location>
        <begin position="82"/>
        <end position="157"/>
    </location>
</feature>
<feature type="compositionally biased region" description="Low complexity" evidence="1">
    <location>
        <begin position="105"/>
        <end position="116"/>
    </location>
</feature>
<gene>
    <name evidence="2" type="ORF">CJ030_MR6G019386</name>
</gene>
<dbReference type="InterPro" id="IPR004252">
    <property type="entry name" value="Probable_transposase_24"/>
</dbReference>
<dbReference type="EMBL" id="RXIC02000024">
    <property type="protein sequence ID" value="KAB1209640.1"/>
    <property type="molecule type" value="Genomic_DNA"/>
</dbReference>
<proteinExistence type="predicted"/>